<dbReference type="Proteomes" id="UP000241346">
    <property type="component" value="Unassembled WGS sequence"/>
</dbReference>
<dbReference type="OrthoDB" id="6658615at2"/>
<evidence type="ECO:0000313" key="3">
    <source>
        <dbReference type="Proteomes" id="UP000241346"/>
    </source>
</evidence>
<feature type="chain" id="PRO_5015635490" evidence="1">
    <location>
        <begin position="21"/>
        <end position="166"/>
    </location>
</feature>
<keyword evidence="1" id="KW-0732">Signal</keyword>
<accession>A0A2T3NHC0</accession>
<feature type="signal peptide" evidence="1">
    <location>
        <begin position="1"/>
        <end position="20"/>
    </location>
</feature>
<comment type="caution">
    <text evidence="2">The sequence shown here is derived from an EMBL/GenBank/DDBJ whole genome shotgun (WGS) entry which is preliminary data.</text>
</comment>
<dbReference type="EMBL" id="PYMB01000002">
    <property type="protein sequence ID" value="PSW14389.1"/>
    <property type="molecule type" value="Genomic_DNA"/>
</dbReference>
<organism evidence="2 3">
    <name type="scientific">Photobacterium rosenbergii</name>
    <dbReference type="NCBI Taxonomy" id="294936"/>
    <lineage>
        <taxon>Bacteria</taxon>
        <taxon>Pseudomonadati</taxon>
        <taxon>Pseudomonadota</taxon>
        <taxon>Gammaproteobacteria</taxon>
        <taxon>Vibrionales</taxon>
        <taxon>Vibrionaceae</taxon>
        <taxon>Photobacterium</taxon>
    </lineage>
</organism>
<proteinExistence type="predicted"/>
<dbReference type="AlphaFoldDB" id="A0A2T3NHC0"/>
<sequence>MNKRALLPALLCAFTSSSFASDWDTRTVTWTEENPLSTLTFMMKGEDIETIKVVGAEISHSKQGTQRLYLSFIEIANDNSCDPQNTPDNVVVRVNGQPINMHQACELADGMALIQTTALSDKGVEFMMNAFSNSPDTVQVEYRSFKADVSAVGFTKSWNQSGGDAL</sequence>
<gene>
    <name evidence="2" type="ORF">C9J01_08095</name>
</gene>
<evidence type="ECO:0000256" key="1">
    <source>
        <dbReference type="SAM" id="SignalP"/>
    </source>
</evidence>
<protein>
    <submittedName>
        <fullName evidence="2">Uncharacterized protein</fullName>
    </submittedName>
</protein>
<reference evidence="2 3" key="1">
    <citation type="submission" date="2018-03" db="EMBL/GenBank/DDBJ databases">
        <title>Whole genome sequencing of Histamine producing bacteria.</title>
        <authorList>
            <person name="Butler K."/>
        </authorList>
    </citation>
    <scope>NUCLEOTIDE SEQUENCE [LARGE SCALE GENOMIC DNA]</scope>
    <source>
        <strain evidence="2 3">DSM 19138</strain>
    </source>
</reference>
<dbReference type="RefSeq" id="WP_107297633.1">
    <property type="nucleotide sequence ID" value="NZ_PYMB01000002.1"/>
</dbReference>
<name>A0A2T3NHC0_9GAMM</name>
<evidence type="ECO:0000313" key="2">
    <source>
        <dbReference type="EMBL" id="PSW14389.1"/>
    </source>
</evidence>